<dbReference type="PATRIC" id="fig|151081.8.peg.1324"/>
<dbReference type="OrthoDB" id="8591832at2"/>
<evidence type="ECO:0000313" key="2">
    <source>
        <dbReference type="EMBL" id="KJZ02323.1"/>
    </source>
</evidence>
<dbReference type="InterPro" id="IPR021836">
    <property type="entry name" value="DUF3429"/>
</dbReference>
<proteinExistence type="predicted"/>
<feature type="transmembrane region" description="Helical" evidence="1">
    <location>
        <begin position="38"/>
        <end position="54"/>
    </location>
</feature>
<feature type="transmembrane region" description="Helical" evidence="1">
    <location>
        <begin position="74"/>
        <end position="97"/>
    </location>
</feature>
<keyword evidence="1" id="KW-1133">Transmembrane helix</keyword>
<evidence type="ECO:0000256" key="1">
    <source>
        <dbReference type="SAM" id="Phobius"/>
    </source>
</evidence>
<reference evidence="2 3" key="1">
    <citation type="journal article" date="2015" name="BMC Genomics">
        <title>Genome mining reveals unlocked bioactive potential of marine Gram-negative bacteria.</title>
        <authorList>
            <person name="Machado H."/>
            <person name="Sonnenschein E.C."/>
            <person name="Melchiorsen J."/>
            <person name="Gram L."/>
        </authorList>
    </citation>
    <scope>NUCLEOTIDE SEQUENCE [LARGE SCALE GENOMIC DNA]</scope>
    <source>
        <strain evidence="2 3">S3137</strain>
    </source>
</reference>
<dbReference type="Pfam" id="PF11911">
    <property type="entry name" value="DUF3429"/>
    <property type="match status" value="1"/>
</dbReference>
<keyword evidence="1" id="KW-0472">Membrane</keyword>
<sequence length="139" mass="15760">MARYINHIQLGYLGLLPFLALVGWSMLSGRTEYAGTMFIYYGIAIMSFLAGQLWRPGEQSYGRAIAAVIPTIPLPLLALGNELFTLAWLSASFWLVLAIEVKQPQWAEHHKDYRKMRFVLTSVVFVCHLLMIAAMLDRP</sequence>
<name>A0A0F4PVD3_9GAMM</name>
<keyword evidence="3" id="KW-1185">Reference proteome</keyword>
<dbReference type="GeneID" id="58227005"/>
<keyword evidence="1" id="KW-0812">Transmembrane</keyword>
<gene>
    <name evidence="2" type="ORF">TW72_00715</name>
</gene>
<dbReference type="EMBL" id="JXXZ01000001">
    <property type="protein sequence ID" value="KJZ02323.1"/>
    <property type="molecule type" value="Genomic_DNA"/>
</dbReference>
<dbReference type="RefSeq" id="WP_045979059.1">
    <property type="nucleotide sequence ID" value="NZ_CP023397.1"/>
</dbReference>
<dbReference type="AlphaFoldDB" id="A0A0F4PVD3"/>
<feature type="transmembrane region" description="Helical" evidence="1">
    <location>
        <begin position="118"/>
        <end position="136"/>
    </location>
</feature>
<organism evidence="2 3">
    <name type="scientific">Pseudoalteromonas ruthenica</name>
    <dbReference type="NCBI Taxonomy" id="151081"/>
    <lineage>
        <taxon>Bacteria</taxon>
        <taxon>Pseudomonadati</taxon>
        <taxon>Pseudomonadota</taxon>
        <taxon>Gammaproteobacteria</taxon>
        <taxon>Alteromonadales</taxon>
        <taxon>Pseudoalteromonadaceae</taxon>
        <taxon>Pseudoalteromonas</taxon>
    </lineage>
</organism>
<comment type="caution">
    <text evidence="2">The sequence shown here is derived from an EMBL/GenBank/DDBJ whole genome shotgun (WGS) entry which is preliminary data.</text>
</comment>
<dbReference type="eggNOG" id="ENOG502ZJAV">
    <property type="taxonomic scope" value="Bacteria"/>
</dbReference>
<protein>
    <submittedName>
        <fullName evidence="2">Membrane protein</fullName>
    </submittedName>
</protein>
<dbReference type="Proteomes" id="UP000033664">
    <property type="component" value="Unassembled WGS sequence"/>
</dbReference>
<accession>A0A0F4PVD3</accession>
<feature type="transmembrane region" description="Helical" evidence="1">
    <location>
        <begin position="6"/>
        <end position="26"/>
    </location>
</feature>
<evidence type="ECO:0000313" key="3">
    <source>
        <dbReference type="Proteomes" id="UP000033664"/>
    </source>
</evidence>